<evidence type="ECO:0000313" key="1">
    <source>
        <dbReference type="EMBL" id="KAJ1677225.1"/>
    </source>
</evidence>
<accession>A0ACC1HKX4</accession>
<keyword evidence="2" id="KW-1185">Reference proteome</keyword>
<keyword evidence="1" id="KW-0418">Kinase</keyword>
<dbReference type="EC" id="2.7.11.1" evidence="1"/>
<gene>
    <name evidence="1" type="primary">CLA4_1</name>
    <name evidence="1" type="ORF">EV182_006616</name>
</gene>
<protein>
    <submittedName>
        <fullName evidence="1">Protein kinase</fullName>
        <ecNumber evidence="1">2.7.11.1</ecNumber>
    </submittedName>
</protein>
<sequence length="309" mass="35293">MQDVAVKPKKDDQRLSTMSEGQIMMRLRSIVSNEDPKTLYSKVKKIGQGASGNVYLARRQRTQELVAIKQMDLADQPRKELLVNEIEVMRESKHKNIVNYIESFLINGTDLWVVMEYMEGGALTDIIDNTEMNEKQIATVCREVCKGLHHLHKQEIIHRDIKSDNVLLDVEGNVKITDFGFCAKLSNARRKRATMVGTPYWMAPEVVKQKPYGYKVDVWSLGIMVIEMIETEPPYLDEEPLKALYLIATNGTPSLKHPERLGADLKLFLAECLCVDVHSRASIEELLEHTFILTMARDLKILVPLVKRT</sequence>
<keyword evidence="1" id="KW-0808">Transferase</keyword>
<evidence type="ECO:0000313" key="2">
    <source>
        <dbReference type="Proteomes" id="UP001145114"/>
    </source>
</evidence>
<reference evidence="1" key="1">
    <citation type="submission" date="2022-06" db="EMBL/GenBank/DDBJ databases">
        <title>Phylogenomic reconstructions and comparative analyses of Kickxellomycotina fungi.</title>
        <authorList>
            <person name="Reynolds N.K."/>
            <person name="Stajich J.E."/>
            <person name="Barry K."/>
            <person name="Grigoriev I.V."/>
            <person name="Crous P."/>
            <person name="Smith M.E."/>
        </authorList>
    </citation>
    <scope>NUCLEOTIDE SEQUENCE</scope>
    <source>
        <strain evidence="1">RSA 2271</strain>
    </source>
</reference>
<name>A0ACC1HKX4_9FUNG</name>
<dbReference type="EMBL" id="JAMZIH010002783">
    <property type="protein sequence ID" value="KAJ1677225.1"/>
    <property type="molecule type" value="Genomic_DNA"/>
</dbReference>
<organism evidence="1 2">
    <name type="scientific">Spiromyces aspiralis</name>
    <dbReference type="NCBI Taxonomy" id="68401"/>
    <lineage>
        <taxon>Eukaryota</taxon>
        <taxon>Fungi</taxon>
        <taxon>Fungi incertae sedis</taxon>
        <taxon>Zoopagomycota</taxon>
        <taxon>Kickxellomycotina</taxon>
        <taxon>Kickxellomycetes</taxon>
        <taxon>Kickxellales</taxon>
        <taxon>Kickxellaceae</taxon>
        <taxon>Spiromyces</taxon>
    </lineage>
</organism>
<proteinExistence type="predicted"/>
<dbReference type="Proteomes" id="UP001145114">
    <property type="component" value="Unassembled WGS sequence"/>
</dbReference>
<comment type="caution">
    <text evidence="1">The sequence shown here is derived from an EMBL/GenBank/DDBJ whole genome shotgun (WGS) entry which is preliminary data.</text>
</comment>